<protein>
    <submittedName>
        <fullName evidence="1">Uncharacterized protein</fullName>
    </submittedName>
</protein>
<sequence>MMSRAKLTALVIDLLDHLEYGAHRMSAREQKLILNHLDHTLVLSLDPSDPGTEPLLVALTSPAPILEHLQVGVYRPGRPWTKVVPLPAHLLGNHAPSLRRLFLYGTVHFPWDSSFLTSLVRLAVEINPHE</sequence>
<reference evidence="1" key="2">
    <citation type="journal article" date="2022" name="New Phytol.">
        <title>Evolutionary transition to the ectomycorrhizal habit in the genomes of a hyperdiverse lineage of mushroom-forming fungi.</title>
        <authorList>
            <person name="Looney B."/>
            <person name="Miyauchi S."/>
            <person name="Morin E."/>
            <person name="Drula E."/>
            <person name="Courty P.E."/>
            <person name="Kohler A."/>
            <person name="Kuo A."/>
            <person name="LaButti K."/>
            <person name="Pangilinan J."/>
            <person name="Lipzen A."/>
            <person name="Riley R."/>
            <person name="Andreopoulos W."/>
            <person name="He G."/>
            <person name="Johnson J."/>
            <person name="Nolan M."/>
            <person name="Tritt A."/>
            <person name="Barry K.W."/>
            <person name="Grigoriev I.V."/>
            <person name="Nagy L.G."/>
            <person name="Hibbett D."/>
            <person name="Henrissat B."/>
            <person name="Matheny P.B."/>
            <person name="Labbe J."/>
            <person name="Martin F.M."/>
        </authorList>
    </citation>
    <scope>NUCLEOTIDE SEQUENCE</scope>
    <source>
        <strain evidence="1">HHB10654</strain>
    </source>
</reference>
<name>A0ACB8SHA0_9AGAM</name>
<organism evidence="1 2">
    <name type="scientific">Artomyces pyxidatus</name>
    <dbReference type="NCBI Taxonomy" id="48021"/>
    <lineage>
        <taxon>Eukaryota</taxon>
        <taxon>Fungi</taxon>
        <taxon>Dikarya</taxon>
        <taxon>Basidiomycota</taxon>
        <taxon>Agaricomycotina</taxon>
        <taxon>Agaricomycetes</taxon>
        <taxon>Russulales</taxon>
        <taxon>Auriscalpiaceae</taxon>
        <taxon>Artomyces</taxon>
    </lineage>
</organism>
<proteinExistence type="predicted"/>
<dbReference type="EMBL" id="MU277286">
    <property type="protein sequence ID" value="KAI0055602.1"/>
    <property type="molecule type" value="Genomic_DNA"/>
</dbReference>
<dbReference type="Proteomes" id="UP000814140">
    <property type="component" value="Unassembled WGS sequence"/>
</dbReference>
<evidence type="ECO:0000313" key="2">
    <source>
        <dbReference type="Proteomes" id="UP000814140"/>
    </source>
</evidence>
<comment type="caution">
    <text evidence="1">The sequence shown here is derived from an EMBL/GenBank/DDBJ whole genome shotgun (WGS) entry which is preliminary data.</text>
</comment>
<gene>
    <name evidence="1" type="ORF">BV25DRAFT_166200</name>
</gene>
<accession>A0ACB8SHA0</accession>
<evidence type="ECO:0000313" key="1">
    <source>
        <dbReference type="EMBL" id="KAI0055602.1"/>
    </source>
</evidence>
<keyword evidence="2" id="KW-1185">Reference proteome</keyword>
<reference evidence="1" key="1">
    <citation type="submission" date="2021-03" db="EMBL/GenBank/DDBJ databases">
        <authorList>
            <consortium name="DOE Joint Genome Institute"/>
            <person name="Ahrendt S."/>
            <person name="Looney B.P."/>
            <person name="Miyauchi S."/>
            <person name="Morin E."/>
            <person name="Drula E."/>
            <person name="Courty P.E."/>
            <person name="Chicoki N."/>
            <person name="Fauchery L."/>
            <person name="Kohler A."/>
            <person name="Kuo A."/>
            <person name="Labutti K."/>
            <person name="Pangilinan J."/>
            <person name="Lipzen A."/>
            <person name="Riley R."/>
            <person name="Andreopoulos W."/>
            <person name="He G."/>
            <person name="Johnson J."/>
            <person name="Barry K.W."/>
            <person name="Grigoriev I.V."/>
            <person name="Nagy L."/>
            <person name="Hibbett D."/>
            <person name="Henrissat B."/>
            <person name="Matheny P.B."/>
            <person name="Labbe J."/>
            <person name="Martin F."/>
        </authorList>
    </citation>
    <scope>NUCLEOTIDE SEQUENCE</scope>
    <source>
        <strain evidence="1">HHB10654</strain>
    </source>
</reference>